<accession>A0A8C5IW78</accession>
<dbReference type="GO" id="GO:1902808">
    <property type="term" value="P:positive regulation of cell cycle G1/S phase transition"/>
    <property type="evidence" value="ECO:0007669"/>
    <property type="project" value="TreeGrafter"/>
</dbReference>
<feature type="region of interest" description="Disordered" evidence="1">
    <location>
        <begin position="107"/>
        <end position="277"/>
    </location>
</feature>
<keyword evidence="4" id="KW-1185">Reference proteome</keyword>
<proteinExistence type="predicted"/>
<dbReference type="InterPro" id="IPR002048">
    <property type="entry name" value="EF_hand_dom"/>
</dbReference>
<dbReference type="GO" id="GO:0071345">
    <property type="term" value="P:cellular response to cytokine stimulus"/>
    <property type="evidence" value="ECO:0007669"/>
    <property type="project" value="TreeGrafter"/>
</dbReference>
<feature type="domain" description="EF-hand" evidence="2">
    <location>
        <begin position="48"/>
        <end position="83"/>
    </location>
</feature>
<dbReference type="GO" id="GO:0005509">
    <property type="term" value="F:calcium ion binding"/>
    <property type="evidence" value="ECO:0007669"/>
    <property type="project" value="InterPro"/>
</dbReference>
<feature type="compositionally biased region" description="Basic and acidic residues" evidence="1">
    <location>
        <begin position="147"/>
        <end position="174"/>
    </location>
</feature>
<reference evidence="3" key="1">
    <citation type="submission" date="2025-08" db="UniProtKB">
        <authorList>
            <consortium name="Ensembl"/>
        </authorList>
    </citation>
    <scope>IDENTIFICATION</scope>
</reference>
<feature type="compositionally biased region" description="Basic and acidic residues" evidence="1">
    <location>
        <begin position="208"/>
        <end position="255"/>
    </location>
</feature>
<name>A0A8C5IW78_JUNHY</name>
<reference evidence="3" key="2">
    <citation type="submission" date="2025-09" db="UniProtKB">
        <authorList>
            <consortium name="Ensembl"/>
        </authorList>
    </citation>
    <scope>IDENTIFICATION</scope>
</reference>
<dbReference type="PANTHER" id="PTHR11639">
    <property type="entry name" value="S100 CALCIUM-BINDING PROTEIN"/>
    <property type="match status" value="1"/>
</dbReference>
<evidence type="ECO:0000259" key="2">
    <source>
        <dbReference type="PROSITE" id="PS50222"/>
    </source>
</evidence>
<dbReference type="GO" id="GO:0048306">
    <property type="term" value="F:calcium-dependent protein binding"/>
    <property type="evidence" value="ECO:0007669"/>
    <property type="project" value="TreeGrafter"/>
</dbReference>
<dbReference type="Pfam" id="PF01023">
    <property type="entry name" value="S_100"/>
    <property type="match status" value="1"/>
</dbReference>
<dbReference type="InterPro" id="IPR013787">
    <property type="entry name" value="S100_Ca-bd_sub"/>
</dbReference>
<dbReference type="InterPro" id="IPR011992">
    <property type="entry name" value="EF-hand-dom_pair"/>
</dbReference>
<evidence type="ECO:0000256" key="1">
    <source>
        <dbReference type="SAM" id="MobiDB-lite"/>
    </source>
</evidence>
<dbReference type="PROSITE" id="PS50222">
    <property type="entry name" value="EF_HAND_2"/>
    <property type="match status" value="1"/>
</dbReference>
<feature type="compositionally biased region" description="Basic and acidic residues" evidence="1">
    <location>
        <begin position="268"/>
        <end position="277"/>
    </location>
</feature>
<evidence type="ECO:0000313" key="3">
    <source>
        <dbReference type="Ensembl" id="ENSJHYP00000008355.1"/>
    </source>
</evidence>
<dbReference type="GO" id="GO:0005615">
    <property type="term" value="C:extracellular space"/>
    <property type="evidence" value="ECO:0007669"/>
    <property type="project" value="TreeGrafter"/>
</dbReference>
<dbReference type="SUPFAM" id="SSF47473">
    <property type="entry name" value="EF-hand"/>
    <property type="match status" value="1"/>
</dbReference>
<dbReference type="AlphaFoldDB" id="A0A8C5IW78"/>
<organism evidence="3 4">
    <name type="scientific">Junco hyemalis</name>
    <name type="common">Dark-eyed junco</name>
    <dbReference type="NCBI Taxonomy" id="40217"/>
    <lineage>
        <taxon>Eukaryota</taxon>
        <taxon>Metazoa</taxon>
        <taxon>Chordata</taxon>
        <taxon>Craniata</taxon>
        <taxon>Vertebrata</taxon>
        <taxon>Euteleostomi</taxon>
        <taxon>Archelosauria</taxon>
        <taxon>Archosauria</taxon>
        <taxon>Dinosauria</taxon>
        <taxon>Saurischia</taxon>
        <taxon>Theropoda</taxon>
        <taxon>Coelurosauria</taxon>
        <taxon>Aves</taxon>
        <taxon>Neognathae</taxon>
        <taxon>Neoaves</taxon>
        <taxon>Telluraves</taxon>
        <taxon>Australaves</taxon>
        <taxon>Passeriformes</taxon>
        <taxon>Passerellidae</taxon>
        <taxon>Junco</taxon>
    </lineage>
</organism>
<dbReference type="GO" id="GO:0051896">
    <property type="term" value="P:regulation of phosphatidylinositol 3-kinase/protein kinase B signal transduction"/>
    <property type="evidence" value="ECO:0007669"/>
    <property type="project" value="TreeGrafter"/>
</dbReference>
<dbReference type="SMART" id="SM01394">
    <property type="entry name" value="S_100"/>
    <property type="match status" value="1"/>
</dbReference>
<sequence length="277" mass="31890">MSPFLDSIATIVGVFQQHARGDGDGSGLSRRRMRELIQREFADSLKPHDPQTIEKILQFLEWDGDGDIDFNEFLLLVFRVAKCCFWFQPRAPFLVQRTKLLTSGKSLREPEFRSRGSRRQLQEEEEEERQTWERNPLKDSGALRDSGAVRDSDELEAMKGERVKSKELRRRPEVPEAEQEQPQGEEPQKAPRERRERQAGEAKSGTLPERRDPERRDPGETLREGTREGEEAPEEEPSKRSPREAENSRVSRDGGTKQGQEPPQEAPSRARDESKTT</sequence>
<dbReference type="Proteomes" id="UP000694408">
    <property type="component" value="Unplaced"/>
</dbReference>
<evidence type="ECO:0000313" key="4">
    <source>
        <dbReference type="Proteomes" id="UP000694408"/>
    </source>
</evidence>
<protein>
    <recommendedName>
        <fullName evidence="2">EF-hand domain-containing protein</fullName>
    </recommendedName>
</protein>
<dbReference type="Gene3D" id="1.10.238.10">
    <property type="entry name" value="EF-hand"/>
    <property type="match status" value="1"/>
</dbReference>
<dbReference type="GO" id="GO:0046914">
    <property type="term" value="F:transition metal ion binding"/>
    <property type="evidence" value="ECO:0007669"/>
    <property type="project" value="InterPro"/>
</dbReference>
<dbReference type="OMA" id="MEVRIQP"/>
<dbReference type="CDD" id="cd00213">
    <property type="entry name" value="S-100"/>
    <property type="match status" value="1"/>
</dbReference>
<dbReference type="Ensembl" id="ENSJHYT00000010159.1">
    <property type="protein sequence ID" value="ENSJHYP00000008355.1"/>
    <property type="gene ID" value="ENSJHYG00000006630.1"/>
</dbReference>
<dbReference type="InterPro" id="IPR034325">
    <property type="entry name" value="S-100_dom"/>
</dbReference>
<dbReference type="PANTHER" id="PTHR11639:SF26">
    <property type="entry name" value="CORNULIN"/>
    <property type="match status" value="1"/>
</dbReference>
<feature type="compositionally biased region" description="Basic and acidic residues" evidence="1">
    <location>
        <begin position="186"/>
        <end position="200"/>
    </location>
</feature>